<organism evidence="1 2">
    <name type="scientific">Phenylobacterium kunshanense</name>
    <dbReference type="NCBI Taxonomy" id="1445034"/>
    <lineage>
        <taxon>Bacteria</taxon>
        <taxon>Pseudomonadati</taxon>
        <taxon>Pseudomonadota</taxon>
        <taxon>Alphaproteobacteria</taxon>
        <taxon>Caulobacterales</taxon>
        <taxon>Caulobacteraceae</taxon>
        <taxon>Phenylobacterium</taxon>
    </lineage>
</organism>
<gene>
    <name evidence="1" type="ORF">DJ019_07800</name>
</gene>
<keyword evidence="2" id="KW-1185">Reference proteome</keyword>
<reference evidence="1 2" key="1">
    <citation type="submission" date="2018-05" db="EMBL/GenBank/DDBJ databases">
        <authorList>
            <person name="Lanie J.A."/>
            <person name="Ng W.-L."/>
            <person name="Kazmierczak K.M."/>
            <person name="Andrzejewski T.M."/>
            <person name="Davidsen T.M."/>
            <person name="Wayne K.J."/>
            <person name="Tettelin H."/>
            <person name="Glass J.I."/>
            <person name="Rusch D."/>
            <person name="Podicherti R."/>
            <person name="Tsui H.-C.T."/>
            <person name="Winkler M.E."/>
        </authorList>
    </citation>
    <scope>NUCLEOTIDE SEQUENCE [LARGE SCALE GENOMIC DNA]</scope>
    <source>
        <strain evidence="1 2">BUT-10</strain>
    </source>
</reference>
<name>A0A328BL05_9CAUL</name>
<dbReference type="Proteomes" id="UP000249524">
    <property type="component" value="Unassembled WGS sequence"/>
</dbReference>
<sequence>MKGRAASCGAAFVLAHSMAENPELQAVLDRLRRVVDDGEAAVAGFAGVILQAYADRIRPEQALLLERWMTCVAAAAEELGQDADQQAILRRAREIEAQLS</sequence>
<dbReference type="EMBL" id="QFYS01000002">
    <property type="protein sequence ID" value="RAK67793.1"/>
    <property type="molecule type" value="Genomic_DNA"/>
</dbReference>
<proteinExistence type="predicted"/>
<dbReference type="AlphaFoldDB" id="A0A328BL05"/>
<accession>A0A328BL05</accession>
<evidence type="ECO:0000313" key="2">
    <source>
        <dbReference type="Proteomes" id="UP000249524"/>
    </source>
</evidence>
<evidence type="ECO:0000313" key="1">
    <source>
        <dbReference type="EMBL" id="RAK67793.1"/>
    </source>
</evidence>
<comment type="caution">
    <text evidence="1">The sequence shown here is derived from an EMBL/GenBank/DDBJ whole genome shotgun (WGS) entry which is preliminary data.</text>
</comment>
<protein>
    <submittedName>
        <fullName evidence="1">Uncharacterized protein</fullName>
    </submittedName>
</protein>